<name>A0A2T4PY23_STAWA</name>
<dbReference type="CDD" id="cd13138">
    <property type="entry name" value="MATE_yoeA_like"/>
    <property type="match status" value="1"/>
</dbReference>
<evidence type="ECO:0000256" key="4">
    <source>
        <dbReference type="ARBA" id="ARBA00022692"/>
    </source>
</evidence>
<dbReference type="GO" id="GO:0015297">
    <property type="term" value="F:antiporter activity"/>
    <property type="evidence" value="ECO:0007669"/>
    <property type="project" value="InterPro"/>
</dbReference>
<evidence type="ECO:0000256" key="1">
    <source>
        <dbReference type="ARBA" id="ARBA00004651"/>
    </source>
</evidence>
<dbReference type="RefSeq" id="WP_107533015.1">
    <property type="nucleotide sequence ID" value="NZ_PZEV01000046.1"/>
</dbReference>
<evidence type="ECO:0000313" key="8">
    <source>
        <dbReference type="EMBL" id="PTI49863.1"/>
    </source>
</evidence>
<proteinExistence type="predicted"/>
<feature type="transmembrane region" description="Helical" evidence="7">
    <location>
        <begin position="382"/>
        <end position="401"/>
    </location>
</feature>
<dbReference type="EMBL" id="PZEV01000046">
    <property type="protein sequence ID" value="PTI49863.1"/>
    <property type="molecule type" value="Genomic_DNA"/>
</dbReference>
<accession>A0A2T4PY23</accession>
<dbReference type="Pfam" id="PF01554">
    <property type="entry name" value="MatE"/>
    <property type="match status" value="2"/>
</dbReference>
<organism evidence="8 9">
    <name type="scientific">Staphylococcus warneri</name>
    <dbReference type="NCBI Taxonomy" id="1292"/>
    <lineage>
        <taxon>Bacteria</taxon>
        <taxon>Bacillati</taxon>
        <taxon>Bacillota</taxon>
        <taxon>Bacilli</taxon>
        <taxon>Bacillales</taxon>
        <taxon>Staphylococcaceae</taxon>
        <taxon>Staphylococcus</taxon>
    </lineage>
</organism>
<keyword evidence="2" id="KW-0813">Transport</keyword>
<dbReference type="Proteomes" id="UP000240717">
    <property type="component" value="Unassembled WGS sequence"/>
</dbReference>
<feature type="transmembrane region" description="Helical" evidence="7">
    <location>
        <begin position="192"/>
        <end position="213"/>
    </location>
</feature>
<feature type="transmembrane region" description="Helical" evidence="7">
    <location>
        <begin position="413"/>
        <end position="435"/>
    </location>
</feature>
<keyword evidence="6 7" id="KW-0472">Membrane</keyword>
<evidence type="ECO:0000313" key="9">
    <source>
        <dbReference type="Proteomes" id="UP000240717"/>
    </source>
</evidence>
<sequence length="448" mass="48692">MPSQQRDFTHGNIFKGLVLFSGPIMLTNLLQTSFQIIDSLWVGNLLGAHALGAVAISTTILITILSFILGLNNAVLTILSQYYGKKDYKGLKQYLNAFVVVMTSMALLFGVVGFIFSKHLLLLIGTPTTLLGQATTYLQISFLGILFLFGYNFVNTVSRALGDSKTPMRIVFLAVVLNAILAPLFIGVFQLGMVGAALSTVVSQGLAFLYSLYHSLKHQLIPFTVPKLPQKDEVILILKLGIPAGLQMAVIQGGNAAILSVVTQFGGDTVAGFSASQRLDSLIMLPAMALGTAVNSMAGQNIGVGNWKRVRQIAKVSALYNFAIMITIAIVVMVVAEFAIKFFIQDKQAVDFGTHYLRIVALCFPFLGLNFVLNGIVRASGAIYQVLVLNIISFWILRFPLTGLFSKMFGQIGIGMGIGTGFIISSLFAFAYYQFGKWDQKVILEDHD</sequence>
<dbReference type="AlphaFoldDB" id="A0A2T4PY23"/>
<feature type="transmembrane region" description="Helical" evidence="7">
    <location>
        <begin position="50"/>
        <end position="73"/>
    </location>
</feature>
<feature type="transmembrane region" description="Helical" evidence="7">
    <location>
        <begin position="12"/>
        <end position="30"/>
    </location>
</feature>
<dbReference type="STRING" id="1194526.A284_10280"/>
<evidence type="ECO:0000256" key="6">
    <source>
        <dbReference type="ARBA" id="ARBA00023136"/>
    </source>
</evidence>
<keyword evidence="3" id="KW-1003">Cell membrane</keyword>
<dbReference type="PIRSF" id="PIRSF006603">
    <property type="entry name" value="DinF"/>
    <property type="match status" value="1"/>
</dbReference>
<keyword evidence="4 7" id="KW-0812">Transmembrane</keyword>
<dbReference type="GO" id="GO:0005886">
    <property type="term" value="C:plasma membrane"/>
    <property type="evidence" value="ECO:0007669"/>
    <property type="project" value="UniProtKB-SubCell"/>
</dbReference>
<feature type="transmembrane region" description="Helical" evidence="7">
    <location>
        <begin position="322"/>
        <end position="344"/>
    </location>
</feature>
<evidence type="ECO:0000256" key="2">
    <source>
        <dbReference type="ARBA" id="ARBA00022448"/>
    </source>
</evidence>
<dbReference type="NCBIfam" id="TIGR00797">
    <property type="entry name" value="matE"/>
    <property type="match status" value="1"/>
</dbReference>
<gene>
    <name evidence="8" type="ORF">BU085_10925</name>
</gene>
<feature type="transmembrane region" description="Helical" evidence="7">
    <location>
        <begin position="356"/>
        <end position="376"/>
    </location>
</feature>
<protein>
    <submittedName>
        <fullName evidence="8">MATE family efflux transporter</fullName>
    </submittedName>
</protein>
<comment type="subcellular location">
    <subcellularLocation>
        <location evidence="1">Cell membrane</location>
        <topology evidence="1">Multi-pass membrane protein</topology>
    </subcellularLocation>
</comment>
<reference evidence="8 9" key="1">
    <citation type="journal article" date="2016" name="Front. Microbiol.">
        <title>Comprehensive Phylogenetic Analysis of Bovine Non-aureus Staphylococci Species Based on Whole-Genome Sequencing.</title>
        <authorList>
            <person name="Naushad S."/>
            <person name="Barkema H.W."/>
            <person name="Luby C."/>
            <person name="Condas L.A."/>
            <person name="Nobrega D.B."/>
            <person name="Carson D.A."/>
            <person name="De Buck J."/>
        </authorList>
    </citation>
    <scope>NUCLEOTIDE SEQUENCE [LARGE SCALE GENOMIC DNA]</scope>
    <source>
        <strain evidence="8 9">SNUC 2993</strain>
    </source>
</reference>
<dbReference type="InterPro" id="IPR052031">
    <property type="entry name" value="Membrane_Transporter-Flippase"/>
</dbReference>
<comment type="caution">
    <text evidence="8">The sequence shown here is derived from an EMBL/GenBank/DDBJ whole genome shotgun (WGS) entry which is preliminary data.</text>
</comment>
<evidence type="ECO:0000256" key="5">
    <source>
        <dbReference type="ARBA" id="ARBA00022989"/>
    </source>
</evidence>
<feature type="transmembrane region" description="Helical" evidence="7">
    <location>
        <begin position="166"/>
        <end position="186"/>
    </location>
</feature>
<keyword evidence="5 7" id="KW-1133">Transmembrane helix</keyword>
<feature type="transmembrane region" description="Helical" evidence="7">
    <location>
        <begin position="136"/>
        <end position="154"/>
    </location>
</feature>
<evidence type="ECO:0000256" key="7">
    <source>
        <dbReference type="SAM" id="Phobius"/>
    </source>
</evidence>
<dbReference type="GO" id="GO:0042910">
    <property type="term" value="F:xenobiotic transmembrane transporter activity"/>
    <property type="evidence" value="ECO:0007669"/>
    <property type="project" value="InterPro"/>
</dbReference>
<feature type="transmembrane region" description="Helical" evidence="7">
    <location>
        <begin position="94"/>
        <end position="116"/>
    </location>
</feature>
<dbReference type="InterPro" id="IPR002528">
    <property type="entry name" value="MATE_fam"/>
</dbReference>
<dbReference type="InterPro" id="IPR048279">
    <property type="entry name" value="MdtK-like"/>
</dbReference>
<evidence type="ECO:0000256" key="3">
    <source>
        <dbReference type="ARBA" id="ARBA00022475"/>
    </source>
</evidence>
<feature type="transmembrane region" description="Helical" evidence="7">
    <location>
        <begin position="282"/>
        <end position="302"/>
    </location>
</feature>
<dbReference type="PANTHER" id="PTHR43549:SF3">
    <property type="entry name" value="MULTIDRUG RESISTANCE PROTEIN YPNP-RELATED"/>
    <property type="match status" value="1"/>
</dbReference>
<dbReference type="PANTHER" id="PTHR43549">
    <property type="entry name" value="MULTIDRUG RESISTANCE PROTEIN YPNP-RELATED"/>
    <property type="match status" value="1"/>
</dbReference>